<proteinExistence type="predicted"/>
<comment type="caution">
    <text evidence="1">The sequence shown here is derived from an EMBL/GenBank/DDBJ whole genome shotgun (WGS) entry which is preliminary data.</text>
</comment>
<dbReference type="EMBL" id="BGZO01000002">
    <property type="protein sequence ID" value="GBR75465.1"/>
    <property type="molecule type" value="Genomic_DNA"/>
</dbReference>
<keyword evidence="2" id="KW-1185">Reference proteome</keyword>
<organism evidence="1 2">
    <name type="scientific">Candidatus Termititenax persephonae</name>
    <dbReference type="NCBI Taxonomy" id="2218525"/>
    <lineage>
        <taxon>Bacteria</taxon>
        <taxon>Bacillati</taxon>
        <taxon>Candidatus Margulisiibacteriota</taxon>
        <taxon>Candidatus Termititenacia</taxon>
        <taxon>Candidatus Termititenacales</taxon>
        <taxon>Candidatus Termititenacaceae</taxon>
        <taxon>Candidatus Termititenax</taxon>
    </lineage>
</organism>
<accession>A0A388TEJ4</accession>
<evidence type="ECO:0000313" key="1">
    <source>
        <dbReference type="EMBL" id="GBR75465.1"/>
    </source>
</evidence>
<sequence length="80" mass="8659">MRQLYTIDISTGAVGGAYTPPPTTSYAPVRNVTDSALENTVGTVKYTGNNITNVFKNALEKLTNTNSPLKIIIPYIPENN</sequence>
<protein>
    <submittedName>
        <fullName evidence="1">Uncharacterized protein</fullName>
    </submittedName>
</protein>
<dbReference type="Proteomes" id="UP000275925">
    <property type="component" value="Unassembled WGS sequence"/>
</dbReference>
<gene>
    <name evidence="1" type="ORF">NO2_0139</name>
</gene>
<name>A0A388TEJ4_9BACT</name>
<dbReference type="AlphaFoldDB" id="A0A388TEJ4"/>
<evidence type="ECO:0000313" key="2">
    <source>
        <dbReference type="Proteomes" id="UP000275925"/>
    </source>
</evidence>
<reference evidence="1 2" key="1">
    <citation type="journal article" date="2019" name="ISME J.">
        <title>Genome analyses of uncultured TG2/ZB3 bacteria in 'Margulisbacteria' specifically attached to ectosymbiotic spirochetes of protists in the termite gut.</title>
        <authorList>
            <person name="Utami Y.D."/>
            <person name="Kuwahara H."/>
            <person name="Igai K."/>
            <person name="Murakami T."/>
            <person name="Sugaya K."/>
            <person name="Morikawa T."/>
            <person name="Nagura Y."/>
            <person name="Yuki M."/>
            <person name="Deevong P."/>
            <person name="Inoue T."/>
            <person name="Kihara K."/>
            <person name="Lo N."/>
            <person name="Yamada A."/>
            <person name="Ohkuma M."/>
            <person name="Hongoh Y."/>
        </authorList>
    </citation>
    <scope>NUCLEOTIDE SEQUENCE [LARGE SCALE GENOMIC DNA]</scope>
    <source>
        <strain evidence="1">NkOx7-02</strain>
    </source>
</reference>